<dbReference type="AlphaFoldDB" id="X0Y698"/>
<name>X0Y698_9ZZZZ</name>
<dbReference type="InterPro" id="IPR020103">
    <property type="entry name" value="PsdUridine_synth_cat_dom_sf"/>
</dbReference>
<feature type="non-terminal residue" evidence="4">
    <location>
        <position position="1"/>
    </location>
</feature>
<feature type="region of interest" description="Disordered" evidence="2">
    <location>
        <begin position="90"/>
        <end position="128"/>
    </location>
</feature>
<dbReference type="GO" id="GO:0009982">
    <property type="term" value="F:pseudouridine synthase activity"/>
    <property type="evidence" value="ECO:0007669"/>
    <property type="project" value="InterPro"/>
</dbReference>
<comment type="similarity">
    <text evidence="1">Belongs to the pseudouridine synthase RluA family.</text>
</comment>
<dbReference type="EMBL" id="BARS01051319">
    <property type="protein sequence ID" value="GAG44228.1"/>
    <property type="molecule type" value="Genomic_DNA"/>
</dbReference>
<dbReference type="Pfam" id="PF00849">
    <property type="entry name" value="PseudoU_synth_2"/>
    <property type="match status" value="1"/>
</dbReference>
<protein>
    <recommendedName>
        <fullName evidence="3">Pseudouridine synthase RsuA/RluA-like domain-containing protein</fullName>
    </recommendedName>
</protein>
<feature type="non-terminal residue" evidence="4">
    <location>
        <position position="235"/>
    </location>
</feature>
<feature type="domain" description="Pseudouridine synthase RsuA/RluA-like" evidence="3">
    <location>
        <begin position="1"/>
        <end position="154"/>
    </location>
</feature>
<gene>
    <name evidence="4" type="ORF">S01H1_76466</name>
</gene>
<dbReference type="Gene3D" id="3.30.2350.10">
    <property type="entry name" value="Pseudouridine synthase"/>
    <property type="match status" value="1"/>
</dbReference>
<dbReference type="InterPro" id="IPR006145">
    <property type="entry name" value="PsdUridine_synth_RsuA/RluA"/>
</dbReference>
<evidence type="ECO:0000259" key="3">
    <source>
        <dbReference type="Pfam" id="PF00849"/>
    </source>
</evidence>
<dbReference type="GO" id="GO:0003723">
    <property type="term" value="F:RNA binding"/>
    <property type="evidence" value="ECO:0007669"/>
    <property type="project" value="InterPro"/>
</dbReference>
<dbReference type="GO" id="GO:0000455">
    <property type="term" value="P:enzyme-directed rRNA pseudouridine synthesis"/>
    <property type="evidence" value="ECO:0007669"/>
    <property type="project" value="TreeGrafter"/>
</dbReference>
<evidence type="ECO:0000256" key="2">
    <source>
        <dbReference type="SAM" id="MobiDB-lite"/>
    </source>
</evidence>
<accession>X0Y698</accession>
<evidence type="ECO:0000256" key="1">
    <source>
        <dbReference type="ARBA" id="ARBA00010876"/>
    </source>
</evidence>
<evidence type="ECO:0000313" key="4">
    <source>
        <dbReference type="EMBL" id="GAG44228.1"/>
    </source>
</evidence>
<feature type="compositionally biased region" description="Basic residues" evidence="2">
    <location>
        <begin position="105"/>
        <end position="114"/>
    </location>
</feature>
<sequence length="235" mass="25514">LVVAKPAGVNTGGRSDQTTTGLIEILSEVRGHAGKLQPVNRLSRYESGVLVLGKESAIVEHIRKALKSGSVRQEYMAVVLGRLSRTRLEIAPASRTSRRVPPVKSGRRRPKPGRSKATASGGGQTSVIPIRQGKGRTYVCCRTSVENTHALRAQLRGVGLRVLGDKLHDESPRSQSADLTRLHLARMSFHHPGRKQKITVGSKPPAAFAEAVDGKRDTRRTLHAGLVRRLPCLVE</sequence>
<dbReference type="SUPFAM" id="SSF55120">
    <property type="entry name" value="Pseudouridine synthase"/>
    <property type="match status" value="1"/>
</dbReference>
<dbReference type="PANTHER" id="PTHR21600:SF87">
    <property type="entry name" value="RNA PSEUDOURIDYLATE SYNTHASE DOMAIN-CONTAINING PROTEIN 1"/>
    <property type="match status" value="1"/>
</dbReference>
<proteinExistence type="inferred from homology"/>
<dbReference type="InterPro" id="IPR050188">
    <property type="entry name" value="RluA_PseudoU_synthase"/>
</dbReference>
<organism evidence="4">
    <name type="scientific">marine sediment metagenome</name>
    <dbReference type="NCBI Taxonomy" id="412755"/>
    <lineage>
        <taxon>unclassified sequences</taxon>
        <taxon>metagenomes</taxon>
        <taxon>ecological metagenomes</taxon>
    </lineage>
</organism>
<reference evidence="4" key="1">
    <citation type="journal article" date="2014" name="Front. Microbiol.">
        <title>High frequency of phylogenetically diverse reductive dehalogenase-homologous genes in deep subseafloor sedimentary metagenomes.</title>
        <authorList>
            <person name="Kawai M."/>
            <person name="Futagami T."/>
            <person name="Toyoda A."/>
            <person name="Takaki Y."/>
            <person name="Nishi S."/>
            <person name="Hori S."/>
            <person name="Arai W."/>
            <person name="Tsubouchi T."/>
            <person name="Morono Y."/>
            <person name="Uchiyama I."/>
            <person name="Ito T."/>
            <person name="Fujiyama A."/>
            <person name="Inagaki F."/>
            <person name="Takami H."/>
        </authorList>
    </citation>
    <scope>NUCLEOTIDE SEQUENCE</scope>
    <source>
        <strain evidence="4">Expedition CK06-06</strain>
    </source>
</reference>
<dbReference type="PANTHER" id="PTHR21600">
    <property type="entry name" value="MITOCHONDRIAL RNA PSEUDOURIDINE SYNTHASE"/>
    <property type="match status" value="1"/>
</dbReference>
<comment type="caution">
    <text evidence="4">The sequence shown here is derived from an EMBL/GenBank/DDBJ whole genome shotgun (WGS) entry which is preliminary data.</text>
</comment>